<keyword evidence="9" id="KW-1185">Reference proteome</keyword>
<evidence type="ECO:0000313" key="9">
    <source>
        <dbReference type="Proteomes" id="UP001161064"/>
    </source>
</evidence>
<feature type="binding site" evidence="6">
    <location>
        <begin position="201"/>
        <end position="205"/>
    </location>
    <ligand>
        <name>AMP</name>
        <dbReference type="ChEBI" id="CHEBI:456215"/>
    </ligand>
</feature>
<evidence type="ECO:0000256" key="5">
    <source>
        <dbReference type="ARBA" id="ARBA00023239"/>
    </source>
</evidence>
<feature type="binding site" evidence="6">
    <location>
        <position position="167"/>
    </location>
    <ligand>
        <name>(6S)-NADPHX</name>
        <dbReference type="ChEBI" id="CHEBI:64076"/>
    </ligand>
</feature>
<reference evidence="8" key="1">
    <citation type="submission" date="2021-05" db="EMBL/GenBank/DDBJ databases">
        <authorList>
            <person name="Tanabe Y."/>
        </authorList>
    </citation>
    <scope>NUCLEOTIDE SEQUENCE</scope>
    <source>
        <strain evidence="8">BOTRYCO-1</strain>
    </source>
</reference>
<dbReference type="Pfam" id="PF01256">
    <property type="entry name" value="Carb_kinase"/>
    <property type="match status" value="1"/>
</dbReference>
<keyword evidence="4 6" id="KW-0520">NAD</keyword>
<dbReference type="InterPro" id="IPR000631">
    <property type="entry name" value="CARKD"/>
</dbReference>
<feature type="binding site" evidence="6">
    <location>
        <position position="230"/>
    </location>
    <ligand>
        <name>AMP</name>
        <dbReference type="ChEBI" id="CHEBI:456215"/>
    </ligand>
</feature>
<gene>
    <name evidence="6" type="primary">nnrD</name>
    <name evidence="8" type="ORF">PsB1_1648</name>
</gene>
<dbReference type="HAMAP" id="MF_01965">
    <property type="entry name" value="NADHX_dehydratase"/>
    <property type="match status" value="1"/>
</dbReference>
<organism evidence="8 9">
    <name type="scientific">Candidatus Phycosocius spiralis</name>
    <dbReference type="NCBI Taxonomy" id="2815099"/>
    <lineage>
        <taxon>Bacteria</taxon>
        <taxon>Pseudomonadati</taxon>
        <taxon>Pseudomonadota</taxon>
        <taxon>Alphaproteobacteria</taxon>
        <taxon>Caulobacterales</taxon>
        <taxon>Caulobacterales incertae sedis</taxon>
        <taxon>Candidatus Phycosocius</taxon>
    </lineage>
</organism>
<dbReference type="EMBL" id="BPFZ01000010">
    <property type="protein sequence ID" value="GIU67494.1"/>
    <property type="molecule type" value="Genomic_DNA"/>
</dbReference>
<comment type="similarity">
    <text evidence="6">Belongs to the NnrD/CARKD family.</text>
</comment>
<feature type="binding site" evidence="6">
    <location>
        <position position="110"/>
    </location>
    <ligand>
        <name>(6S)-NADPHX</name>
        <dbReference type="ChEBI" id="CHEBI:64076"/>
    </ligand>
</feature>
<protein>
    <recommendedName>
        <fullName evidence="6">ADP-dependent (S)-NAD(P)H-hydrate dehydratase</fullName>
        <ecNumber evidence="6">4.2.1.136</ecNumber>
    </recommendedName>
    <alternativeName>
        <fullName evidence="6">ADP-dependent NAD(P)HX dehydratase</fullName>
    </alternativeName>
</protein>
<sequence length="300" mass="31385">MRPPKQAPKTSQHIGIEWATHMVWPDDASHKHNRGRLAVVSGGPLQTGAARLCAAAGQRIGAGWVSLIGEPAAALMMAHHETERLILARMPDHTLLDLLYGFDALVIGPGLGLSPQCHKDVVSVLTGFDRPIVLDGDALALVAQDGVSGELGQALCARQAPVILTPHQGEFERLFPQANPSVKLAATLECAKLYRTLLVNKGHQTIVATPQGRIGLSQSTTPFCASAGTGDVLAGMIGGLLAQGLEPFDAACGGVWLHSQAANRAGPGLIASDLIAHLPDLLNELAPSPLKRANPPADHP</sequence>
<keyword evidence="1 6" id="KW-0547">Nucleotide-binding</keyword>
<keyword evidence="5 6" id="KW-0456">Lyase</keyword>
<evidence type="ECO:0000259" key="7">
    <source>
        <dbReference type="PROSITE" id="PS51383"/>
    </source>
</evidence>
<evidence type="ECO:0000256" key="2">
    <source>
        <dbReference type="ARBA" id="ARBA00022840"/>
    </source>
</evidence>
<evidence type="ECO:0000256" key="3">
    <source>
        <dbReference type="ARBA" id="ARBA00022857"/>
    </source>
</evidence>
<dbReference type="NCBIfam" id="TIGR00196">
    <property type="entry name" value="yjeF_cterm"/>
    <property type="match status" value="1"/>
</dbReference>
<comment type="catalytic activity">
    <reaction evidence="6">
        <text>(6S)-NADHX + ADP = AMP + phosphate + NADH + H(+)</text>
        <dbReference type="Rhea" id="RHEA:32223"/>
        <dbReference type="ChEBI" id="CHEBI:15378"/>
        <dbReference type="ChEBI" id="CHEBI:43474"/>
        <dbReference type="ChEBI" id="CHEBI:57945"/>
        <dbReference type="ChEBI" id="CHEBI:64074"/>
        <dbReference type="ChEBI" id="CHEBI:456215"/>
        <dbReference type="ChEBI" id="CHEBI:456216"/>
        <dbReference type="EC" id="4.2.1.136"/>
    </reaction>
</comment>
<dbReference type="PANTHER" id="PTHR12592">
    <property type="entry name" value="ATP-DEPENDENT (S)-NAD(P)H-HYDRATE DEHYDRATASE FAMILY MEMBER"/>
    <property type="match status" value="1"/>
</dbReference>
<feature type="binding site" evidence="6">
    <location>
        <position position="49"/>
    </location>
    <ligand>
        <name>(6S)-NADPHX</name>
        <dbReference type="ChEBI" id="CHEBI:64076"/>
    </ligand>
</feature>
<dbReference type="InterPro" id="IPR029056">
    <property type="entry name" value="Ribokinase-like"/>
</dbReference>
<comment type="subunit">
    <text evidence="6">Homotetramer.</text>
</comment>
<evidence type="ECO:0000256" key="1">
    <source>
        <dbReference type="ARBA" id="ARBA00022741"/>
    </source>
</evidence>
<dbReference type="Proteomes" id="UP001161064">
    <property type="component" value="Unassembled WGS sequence"/>
</dbReference>
<evidence type="ECO:0000313" key="8">
    <source>
        <dbReference type="EMBL" id="GIU67494.1"/>
    </source>
</evidence>
<keyword evidence="2 6" id="KW-0067">ATP-binding</keyword>
<keyword evidence="3 6" id="KW-0521">NADP</keyword>
<comment type="caution">
    <text evidence="8">The sequence shown here is derived from an EMBL/GenBank/DDBJ whole genome shotgun (WGS) entry which is preliminary data.</text>
</comment>
<reference evidence="8" key="2">
    <citation type="journal article" date="2023" name="ISME Commun">
        <title>Characterization of a bloom-associated alphaproteobacterial lineage, 'Candidatus Phycosocius': insights into freshwater algal-bacterial interactions.</title>
        <authorList>
            <person name="Tanabe Y."/>
            <person name="Yamaguchi H."/>
            <person name="Yoshida M."/>
            <person name="Kai A."/>
            <person name="Okazaki Y."/>
        </authorList>
    </citation>
    <scope>NUCLEOTIDE SEQUENCE</scope>
    <source>
        <strain evidence="8">BOTRYCO-1</strain>
    </source>
</reference>
<evidence type="ECO:0000256" key="6">
    <source>
        <dbReference type="HAMAP-Rule" id="MF_01965"/>
    </source>
</evidence>
<feature type="domain" description="YjeF C-terminal" evidence="7">
    <location>
        <begin position="14"/>
        <end position="285"/>
    </location>
</feature>
<dbReference type="InterPro" id="IPR017953">
    <property type="entry name" value="Carbohydrate_kinase_pred_CS"/>
</dbReference>
<dbReference type="PANTHER" id="PTHR12592:SF0">
    <property type="entry name" value="ATP-DEPENDENT (S)-NAD(P)H-HYDRATE DEHYDRATASE"/>
    <property type="match status" value="1"/>
</dbReference>
<evidence type="ECO:0000256" key="4">
    <source>
        <dbReference type="ARBA" id="ARBA00023027"/>
    </source>
</evidence>
<dbReference type="CDD" id="cd01171">
    <property type="entry name" value="YXKO-related"/>
    <property type="match status" value="1"/>
</dbReference>
<dbReference type="Gene3D" id="3.40.1190.20">
    <property type="match status" value="1"/>
</dbReference>
<dbReference type="PROSITE" id="PS51383">
    <property type="entry name" value="YJEF_C_3"/>
    <property type="match status" value="1"/>
</dbReference>
<name>A0ABQ4PXU6_9PROT</name>
<comment type="cofactor">
    <cofactor evidence="6">
        <name>Mg(2+)</name>
        <dbReference type="ChEBI" id="CHEBI:18420"/>
    </cofactor>
</comment>
<dbReference type="SUPFAM" id="SSF53613">
    <property type="entry name" value="Ribokinase-like"/>
    <property type="match status" value="1"/>
</dbReference>
<proteinExistence type="inferred from homology"/>
<dbReference type="PROSITE" id="PS01050">
    <property type="entry name" value="YJEF_C_2"/>
    <property type="match status" value="1"/>
</dbReference>
<accession>A0ABQ4PXU6</accession>
<comment type="function">
    <text evidence="6">Catalyzes the dehydration of the S-form of NAD(P)HX at the expense of ADP, which is converted to AMP. Together with NAD(P)HX epimerase, which catalyzes the epimerization of the S- and R-forms, the enzyme allows the repair of both epimers of NAD(P)HX, a damaged form of NAD(P)H that is a result of enzymatic or heat-dependent hydration.</text>
</comment>
<feature type="binding site" evidence="6">
    <location>
        <position position="231"/>
    </location>
    <ligand>
        <name>(6S)-NADPHX</name>
        <dbReference type="ChEBI" id="CHEBI:64076"/>
    </ligand>
</feature>
<dbReference type="RefSeq" id="WP_284360418.1">
    <property type="nucleotide sequence ID" value="NZ_BPFZ01000010.1"/>
</dbReference>
<comment type="catalytic activity">
    <reaction evidence="6">
        <text>(6S)-NADPHX + ADP = AMP + phosphate + NADPH + H(+)</text>
        <dbReference type="Rhea" id="RHEA:32235"/>
        <dbReference type="ChEBI" id="CHEBI:15378"/>
        <dbReference type="ChEBI" id="CHEBI:43474"/>
        <dbReference type="ChEBI" id="CHEBI:57783"/>
        <dbReference type="ChEBI" id="CHEBI:64076"/>
        <dbReference type="ChEBI" id="CHEBI:456215"/>
        <dbReference type="ChEBI" id="CHEBI:456216"/>
        <dbReference type="EC" id="4.2.1.136"/>
    </reaction>
</comment>
<dbReference type="EC" id="4.2.1.136" evidence="6"/>